<dbReference type="AlphaFoldDB" id="T1XJT2"/>
<proteinExistence type="predicted"/>
<organism evidence="2 3">
    <name type="scientific">Variovorax paradoxus B4</name>
    <dbReference type="NCBI Taxonomy" id="1246301"/>
    <lineage>
        <taxon>Bacteria</taxon>
        <taxon>Pseudomonadati</taxon>
        <taxon>Pseudomonadota</taxon>
        <taxon>Betaproteobacteria</taxon>
        <taxon>Burkholderiales</taxon>
        <taxon>Comamonadaceae</taxon>
        <taxon>Variovorax</taxon>
    </lineage>
</organism>
<evidence type="ECO:0000256" key="1">
    <source>
        <dbReference type="SAM" id="MobiDB-lite"/>
    </source>
</evidence>
<dbReference type="EMBL" id="CP003912">
    <property type="protein sequence ID" value="AGU53107.1"/>
    <property type="molecule type" value="Genomic_DNA"/>
</dbReference>
<evidence type="ECO:0000313" key="2">
    <source>
        <dbReference type="EMBL" id="AGU53107.1"/>
    </source>
</evidence>
<name>T1XJT2_VARPD</name>
<gene>
    <name evidence="2" type="ORF">VAPA_2c05470</name>
</gene>
<protein>
    <submittedName>
        <fullName evidence="2">Uncharacterized protein</fullName>
    </submittedName>
</protein>
<dbReference type="HOGENOM" id="CLU_2385286_0_0_4"/>
<sequence length="94" mass="10087">MGDLISQLRAIAPFTSQATQAHIIKRPGRDAVVRLVFSAFGVMRKHVRPFRGFPPKGRCLRRSGAGGPVERGRAHGFSTSSSSCSIPLGTKVTP</sequence>
<evidence type="ECO:0000313" key="3">
    <source>
        <dbReference type="Proteomes" id="UP000016223"/>
    </source>
</evidence>
<reference evidence="2 3" key="1">
    <citation type="submission" date="2012-10" db="EMBL/GenBank/DDBJ databases">
        <title>Genome sequence of Variovorax paradoxus B4.</title>
        <authorList>
            <person name="Schuldes J."/>
            <person name="Brandt U."/>
            <person name="Hiessl S."/>
            <person name="Wuebbeler J.H."/>
            <person name="Thuermer A."/>
            <person name="Steinbuechel A."/>
            <person name="Daniel R."/>
        </authorList>
    </citation>
    <scope>NUCLEOTIDE SEQUENCE [LARGE SCALE GENOMIC DNA]</scope>
    <source>
        <strain evidence="2 3">B4</strain>
    </source>
</reference>
<dbReference type="KEGG" id="vpd:VAPA_2c05470"/>
<accession>T1XJT2</accession>
<feature type="region of interest" description="Disordered" evidence="1">
    <location>
        <begin position="54"/>
        <end position="94"/>
    </location>
</feature>
<dbReference type="Proteomes" id="UP000016223">
    <property type="component" value="Chromosome 2"/>
</dbReference>